<keyword evidence="1" id="KW-0472">Membrane</keyword>
<name>A0A0G0PYZ3_9BACT</name>
<evidence type="ECO:0000259" key="2">
    <source>
        <dbReference type="Pfam" id="PF13231"/>
    </source>
</evidence>
<feature type="transmembrane region" description="Helical" evidence="1">
    <location>
        <begin position="337"/>
        <end position="358"/>
    </location>
</feature>
<feature type="transmembrane region" description="Helical" evidence="1">
    <location>
        <begin position="243"/>
        <end position="265"/>
    </location>
</feature>
<dbReference type="AlphaFoldDB" id="A0A0G0PYZ3"/>
<accession>A0A0G0PYZ3</accession>
<evidence type="ECO:0000256" key="1">
    <source>
        <dbReference type="SAM" id="Phobius"/>
    </source>
</evidence>
<feature type="transmembrane region" description="Helical" evidence="1">
    <location>
        <begin position="301"/>
        <end position="325"/>
    </location>
</feature>
<dbReference type="Proteomes" id="UP000034539">
    <property type="component" value="Unassembled WGS sequence"/>
</dbReference>
<feature type="transmembrane region" description="Helical" evidence="1">
    <location>
        <begin position="178"/>
        <end position="194"/>
    </location>
</feature>
<dbReference type="GO" id="GO:0016740">
    <property type="term" value="F:transferase activity"/>
    <property type="evidence" value="ECO:0007669"/>
    <property type="project" value="UniProtKB-KW"/>
</dbReference>
<comment type="caution">
    <text evidence="3">The sequence shown here is derived from an EMBL/GenBank/DDBJ whole genome shotgun (WGS) entry which is preliminary data.</text>
</comment>
<feature type="transmembrane region" description="Helical" evidence="1">
    <location>
        <begin position="131"/>
        <end position="148"/>
    </location>
</feature>
<organism evidence="3 4">
    <name type="scientific">Candidatus Gottesmanbacteria bacterium GW2011_GWC2_39_8</name>
    <dbReference type="NCBI Taxonomy" id="1618450"/>
    <lineage>
        <taxon>Bacteria</taxon>
        <taxon>Candidatus Gottesmaniibacteriota</taxon>
    </lineage>
</organism>
<sequence length="541" mass="61881">MTFSISIEKNKLGTFSQKIENIIGEKFLLVSSFILSLVSIIYSYRMNIIVAYGDAESHLNIAKRIISSLTPGLAQLGGIWLPLPHLLLTPLVYFDFLWRSGLAGSIISGITYIITSIYIYKTAYLTTKNKIGSMVASIFFMTNLNILYMQSTPMTEIPLICFLVLSLYYFVSYIKEEKLINLIYASFFGLLASLSRYDGWFFVIMQAAILFLRRFPFSKFRENLRKRGLTLFPFFTEKSEGELFLYSTIGFVGILIWIIWGFLILGDPFYFTNSEFSAKSQQNGFLARGQLPTYHNLILSILYYTVTSSTIAGLFIFAITAIAWILFLKDKNIKHRYLISILLFSPFLFNVVTMYLGQSVIFIPSLTPADFEWQLFNVRYGLLMIPAVAILCGYFFVKTHRLGKTVLTGVFISYFFLNSVGYSRPLAMTDGTSGLSKGSHPGAEIWLRDNYDSGLLLLDDYARTLSIIGSGVPMQNVVYLGNRGYWEKSLTSPQDVVRWIVMQKDDTVWNKLYKDKNMQGVVFKYYNKVYTSDTILIFRKI</sequence>
<proteinExistence type="predicted"/>
<feature type="transmembrane region" description="Helical" evidence="1">
    <location>
        <begin position="96"/>
        <end position="119"/>
    </location>
</feature>
<evidence type="ECO:0000313" key="3">
    <source>
        <dbReference type="EMBL" id="KKR33143.1"/>
    </source>
</evidence>
<gene>
    <name evidence="3" type="ORF">UT63_C0023G0006</name>
</gene>
<evidence type="ECO:0000313" key="4">
    <source>
        <dbReference type="Proteomes" id="UP000034539"/>
    </source>
</evidence>
<keyword evidence="1" id="KW-0812">Transmembrane</keyword>
<feature type="transmembrane region" description="Helical" evidence="1">
    <location>
        <begin position="378"/>
        <end position="397"/>
    </location>
</feature>
<dbReference type="EMBL" id="LBXN01000023">
    <property type="protein sequence ID" value="KKR33143.1"/>
    <property type="molecule type" value="Genomic_DNA"/>
</dbReference>
<feature type="domain" description="Glycosyltransferase RgtA/B/C/D-like" evidence="2">
    <location>
        <begin position="102"/>
        <end position="213"/>
    </location>
</feature>
<feature type="transmembrane region" description="Helical" evidence="1">
    <location>
        <begin position="27"/>
        <end position="44"/>
    </location>
</feature>
<feature type="transmembrane region" description="Helical" evidence="1">
    <location>
        <begin position="200"/>
        <end position="217"/>
    </location>
</feature>
<keyword evidence="3" id="KW-0808">Transferase</keyword>
<feature type="transmembrane region" description="Helical" evidence="1">
    <location>
        <begin position="65"/>
        <end position="84"/>
    </location>
</feature>
<dbReference type="InterPro" id="IPR038731">
    <property type="entry name" value="RgtA/B/C-like"/>
</dbReference>
<keyword evidence="1" id="KW-1133">Transmembrane helix</keyword>
<reference evidence="3 4" key="1">
    <citation type="journal article" date="2015" name="Nature">
        <title>rRNA introns, odd ribosomes, and small enigmatic genomes across a large radiation of phyla.</title>
        <authorList>
            <person name="Brown C.T."/>
            <person name="Hug L.A."/>
            <person name="Thomas B.C."/>
            <person name="Sharon I."/>
            <person name="Castelle C.J."/>
            <person name="Singh A."/>
            <person name="Wilkins M.J."/>
            <person name="Williams K.H."/>
            <person name="Banfield J.F."/>
        </authorList>
    </citation>
    <scope>NUCLEOTIDE SEQUENCE [LARGE SCALE GENOMIC DNA]</scope>
</reference>
<protein>
    <submittedName>
        <fullName evidence="3">Glycosyl transferase family 2</fullName>
    </submittedName>
</protein>
<dbReference type="Pfam" id="PF13231">
    <property type="entry name" value="PMT_2"/>
    <property type="match status" value="1"/>
</dbReference>
<feature type="transmembrane region" description="Helical" evidence="1">
    <location>
        <begin position="154"/>
        <end position="171"/>
    </location>
</feature>